<dbReference type="SUPFAM" id="SSF49478">
    <property type="entry name" value="Cna protein B-type domain"/>
    <property type="match status" value="1"/>
</dbReference>
<dbReference type="SUPFAM" id="SSF103473">
    <property type="entry name" value="MFS general substrate transporter"/>
    <property type="match status" value="1"/>
</dbReference>
<comment type="subcellular location">
    <subcellularLocation>
        <location evidence="1">Cell membrane</location>
        <topology evidence="1">Multi-pass membrane protein</topology>
    </subcellularLocation>
</comment>
<evidence type="ECO:0000259" key="6">
    <source>
        <dbReference type="PROSITE" id="PS50850"/>
    </source>
</evidence>
<dbReference type="Pfam" id="PF13620">
    <property type="entry name" value="CarboxypepD_reg"/>
    <property type="match status" value="3"/>
</dbReference>
<dbReference type="GO" id="GO:0005886">
    <property type="term" value="C:plasma membrane"/>
    <property type="evidence" value="ECO:0007669"/>
    <property type="project" value="UniProtKB-SubCell"/>
</dbReference>
<feature type="transmembrane region" description="Helical" evidence="5">
    <location>
        <begin position="199"/>
        <end position="218"/>
    </location>
</feature>
<dbReference type="CDD" id="cd17504">
    <property type="entry name" value="MFS_MMR_MDR_like"/>
    <property type="match status" value="1"/>
</dbReference>
<evidence type="ECO:0000256" key="4">
    <source>
        <dbReference type="ARBA" id="ARBA00023136"/>
    </source>
</evidence>
<dbReference type="PANTHER" id="PTHR42718">
    <property type="entry name" value="MAJOR FACILITATOR SUPERFAMILY MULTIDRUG TRANSPORTER MFSC"/>
    <property type="match status" value="1"/>
</dbReference>
<dbReference type="GO" id="GO:0005975">
    <property type="term" value="P:carbohydrate metabolic process"/>
    <property type="evidence" value="ECO:0007669"/>
    <property type="project" value="UniProtKB-ARBA"/>
</dbReference>
<keyword evidence="2 5" id="KW-0812">Transmembrane</keyword>
<feature type="transmembrane region" description="Helical" evidence="5">
    <location>
        <begin position="338"/>
        <end position="358"/>
    </location>
</feature>
<evidence type="ECO:0000256" key="5">
    <source>
        <dbReference type="SAM" id="Phobius"/>
    </source>
</evidence>
<evidence type="ECO:0000313" key="8">
    <source>
        <dbReference type="Proteomes" id="UP000523447"/>
    </source>
</evidence>
<feature type="transmembrane region" description="Helical" evidence="5">
    <location>
        <begin position="224"/>
        <end position="248"/>
    </location>
</feature>
<dbReference type="Gene3D" id="1.20.1250.20">
    <property type="entry name" value="MFS general substrate transporter like domains"/>
    <property type="match status" value="1"/>
</dbReference>
<feature type="transmembrane region" description="Helical" evidence="5">
    <location>
        <begin position="364"/>
        <end position="392"/>
    </location>
</feature>
<organism evidence="7 8">
    <name type="scientific">Nocardia veterana</name>
    <dbReference type="NCBI Taxonomy" id="132249"/>
    <lineage>
        <taxon>Bacteria</taxon>
        <taxon>Bacillati</taxon>
        <taxon>Actinomycetota</taxon>
        <taxon>Actinomycetes</taxon>
        <taxon>Mycobacteriales</taxon>
        <taxon>Nocardiaceae</taxon>
        <taxon>Nocardia</taxon>
    </lineage>
</organism>
<reference evidence="7 8" key="1">
    <citation type="submission" date="2020-04" db="EMBL/GenBank/DDBJ databases">
        <title>MicrobeNet Type strains.</title>
        <authorList>
            <person name="Nicholson A.C."/>
        </authorList>
    </citation>
    <scope>NUCLEOTIDE SEQUENCE [LARGE SCALE GENOMIC DNA]</scope>
    <source>
        <strain evidence="7 8">DSM 44445</strain>
    </source>
</reference>
<dbReference type="Pfam" id="PF07690">
    <property type="entry name" value="MFS_1"/>
    <property type="match status" value="1"/>
</dbReference>
<dbReference type="InterPro" id="IPR011701">
    <property type="entry name" value="MFS"/>
</dbReference>
<gene>
    <name evidence="7" type="ORF">HGA07_23550</name>
</gene>
<feature type="transmembrane region" description="Helical" evidence="5">
    <location>
        <begin position="268"/>
        <end position="287"/>
    </location>
</feature>
<dbReference type="Gene3D" id="2.60.40.1120">
    <property type="entry name" value="Carboxypeptidase-like, regulatory domain"/>
    <property type="match status" value="2"/>
</dbReference>
<dbReference type="PANTHER" id="PTHR42718:SF35">
    <property type="entry name" value="BLL0718 PROTEIN"/>
    <property type="match status" value="1"/>
</dbReference>
<dbReference type="Gene3D" id="1.20.1720.10">
    <property type="entry name" value="Multidrug resistance protein D"/>
    <property type="match status" value="1"/>
</dbReference>
<sequence>MEKARTAGRSGAILAVLAFAGIVVSLTQTVVVPLLGQLPQLLHTSAADATWVVTVSLLASAVTTPVSGRLGDLYGKRPVLLGSTVPLLAGSVICALSSSLWPMIVGRGLQGMSAGIVPVGIAALRDLLPRERLGSGIALISSSLGIGGALGLPMAAAVIQYSNWRVLFWTMAGLAAAIGLLIVTVIPATAASPAAAGRFDVLGALGVGSGLVCLLLAVSKGSSWGWSSGLTLGLFAAAVVVLLLWGWWELAVRNPLVDLRVTARPQVLLTNAASMVVGMAMYAQSLVVPQLLQLPKATGYGLGQSMMAMGLWMAPAGLMMMLVSPVGAELSARSGPKLTLIVGCVVIAAGYGSSMALMGSTWGLLVVTLIINIGVGFAYGAMPALVMAAVPLSETAAANSFNTLVRSIGTSVAAAVVGAVLAQMTLSLGGHAVPSENGFRVSLLIGCGVAVAGALVATFIPGRRAVAAGSAVERNTERGPRPIQLTRVGAGSGPIVVGRVHDTRGDALPHAVLTLISMSGRQIGRALSDAEGRFELTAPEPGSYVLIASVDGRHPDASAVQLTERPTPCDITLTAPAGPAGTVSRTDDGTPVANARVSALDGSGDILASTTTAADGEFTLAELPAADVTIAVSANGFHPTARHVRAGHSGLARLDVALRPCARLHGVVRGRDGRPLADALVTLTDWDGNVVDTMVTGPDGGYSFAGLHDGTYTVVASGYAPVHTPVVVGTAAEELNIELGHARSDESGFAAHLAARHSAE</sequence>
<evidence type="ECO:0000256" key="3">
    <source>
        <dbReference type="ARBA" id="ARBA00022989"/>
    </source>
</evidence>
<dbReference type="InterPro" id="IPR008969">
    <property type="entry name" value="CarboxyPept-like_regulatory"/>
</dbReference>
<dbReference type="GO" id="GO:0022857">
    <property type="term" value="F:transmembrane transporter activity"/>
    <property type="evidence" value="ECO:0007669"/>
    <property type="project" value="InterPro"/>
</dbReference>
<feature type="domain" description="Major facilitator superfamily (MFS) profile" evidence="6">
    <location>
        <begin position="13"/>
        <end position="465"/>
    </location>
</feature>
<feature type="transmembrane region" description="Helical" evidence="5">
    <location>
        <begin position="48"/>
        <end position="67"/>
    </location>
</feature>
<comment type="caution">
    <text evidence="7">The sequence shown here is derived from an EMBL/GenBank/DDBJ whole genome shotgun (WGS) entry which is preliminary data.</text>
</comment>
<keyword evidence="3 5" id="KW-1133">Transmembrane helix</keyword>
<evidence type="ECO:0000313" key="7">
    <source>
        <dbReference type="EMBL" id="NKY88585.1"/>
    </source>
</evidence>
<accession>A0A7X6M3C8</accession>
<feature type="transmembrane region" description="Helical" evidence="5">
    <location>
        <begin position="12"/>
        <end position="36"/>
    </location>
</feature>
<dbReference type="InterPro" id="IPR036259">
    <property type="entry name" value="MFS_trans_sf"/>
</dbReference>
<dbReference type="InterPro" id="IPR020846">
    <property type="entry name" value="MFS_dom"/>
</dbReference>
<dbReference type="Proteomes" id="UP000523447">
    <property type="component" value="Unassembled WGS sequence"/>
</dbReference>
<dbReference type="AlphaFoldDB" id="A0A7X6M3C8"/>
<feature type="transmembrane region" description="Helical" evidence="5">
    <location>
        <begin position="79"/>
        <end position="98"/>
    </location>
</feature>
<keyword evidence="8" id="KW-1185">Reference proteome</keyword>
<feature type="transmembrane region" description="Helical" evidence="5">
    <location>
        <begin position="404"/>
        <end position="426"/>
    </location>
</feature>
<dbReference type="InterPro" id="IPR013783">
    <property type="entry name" value="Ig-like_fold"/>
</dbReference>
<dbReference type="Gene3D" id="2.60.40.10">
    <property type="entry name" value="Immunoglobulins"/>
    <property type="match status" value="1"/>
</dbReference>
<feature type="transmembrane region" description="Helical" evidence="5">
    <location>
        <begin position="166"/>
        <end position="187"/>
    </location>
</feature>
<name>A0A7X6M3C8_9NOCA</name>
<dbReference type="EMBL" id="JAAXPE010000031">
    <property type="protein sequence ID" value="NKY88585.1"/>
    <property type="molecule type" value="Genomic_DNA"/>
</dbReference>
<evidence type="ECO:0000256" key="1">
    <source>
        <dbReference type="ARBA" id="ARBA00004651"/>
    </source>
</evidence>
<proteinExistence type="predicted"/>
<feature type="transmembrane region" description="Helical" evidence="5">
    <location>
        <begin position="307"/>
        <end position="326"/>
    </location>
</feature>
<feature type="transmembrane region" description="Helical" evidence="5">
    <location>
        <begin position="438"/>
        <end position="460"/>
    </location>
</feature>
<dbReference type="SUPFAM" id="SSF49464">
    <property type="entry name" value="Carboxypeptidase regulatory domain-like"/>
    <property type="match status" value="2"/>
</dbReference>
<keyword evidence="4 5" id="KW-0472">Membrane</keyword>
<protein>
    <submittedName>
        <fullName evidence="7">MFS transporter</fullName>
    </submittedName>
</protein>
<evidence type="ECO:0000256" key="2">
    <source>
        <dbReference type="ARBA" id="ARBA00022692"/>
    </source>
</evidence>
<feature type="transmembrane region" description="Helical" evidence="5">
    <location>
        <begin position="136"/>
        <end position="160"/>
    </location>
</feature>
<dbReference type="PROSITE" id="PS50850">
    <property type="entry name" value="MFS"/>
    <property type="match status" value="1"/>
</dbReference>